<evidence type="ECO:0000256" key="1">
    <source>
        <dbReference type="SAM" id="Phobius"/>
    </source>
</evidence>
<sequence>MTRPDDDLIALKRAFEETTPVPQPQKRMQDIAQAEAVFKSMHASAAKKIPSRRFSWKALGAGLGGLTTAAVALVLVIPPQQQVSIPENAVVSSAESRAAMPLEGASLADESAVEELAEERMATPQAAPGTFATAEDSQSLRAAPTDQVAALRSTLESGRLPVAGDLDAQRLLTALTSDVNPLPSARYALPWSDDVILLDAGAYASPRFTLSLEVAEEPPLVDLKAALPDIRMVAAIAGFAALLESGETDLNDWSYADALNIAEEVGDDFSGSSGRIVLELLRNALQIATSSP</sequence>
<dbReference type="RefSeq" id="WP_090203221.1">
    <property type="nucleotide sequence ID" value="NZ_FOZM01000001.1"/>
</dbReference>
<dbReference type="STRING" id="1123755.SAMN05444714_0354"/>
<name>A0A1I6LAX7_9RHOB</name>
<organism evidence="2 3">
    <name type="scientific">Yoonia litorea</name>
    <dbReference type="NCBI Taxonomy" id="1123755"/>
    <lineage>
        <taxon>Bacteria</taxon>
        <taxon>Pseudomonadati</taxon>
        <taxon>Pseudomonadota</taxon>
        <taxon>Alphaproteobacteria</taxon>
        <taxon>Rhodobacterales</taxon>
        <taxon>Paracoccaceae</taxon>
        <taxon>Yoonia</taxon>
    </lineage>
</organism>
<proteinExistence type="predicted"/>
<accession>A0A1I6LAX7</accession>
<dbReference type="EMBL" id="FOZM01000001">
    <property type="protein sequence ID" value="SFS00621.1"/>
    <property type="molecule type" value="Genomic_DNA"/>
</dbReference>
<feature type="transmembrane region" description="Helical" evidence="1">
    <location>
        <begin position="58"/>
        <end position="77"/>
    </location>
</feature>
<reference evidence="2 3" key="1">
    <citation type="submission" date="2016-10" db="EMBL/GenBank/DDBJ databases">
        <authorList>
            <person name="de Groot N.N."/>
        </authorList>
    </citation>
    <scope>NUCLEOTIDE SEQUENCE [LARGE SCALE GENOMIC DNA]</scope>
    <source>
        <strain evidence="2 3">DSM 29433</strain>
    </source>
</reference>
<gene>
    <name evidence="2" type="ORF">SAMN05444714_0354</name>
</gene>
<dbReference type="OrthoDB" id="9805121at2"/>
<keyword evidence="3" id="KW-1185">Reference proteome</keyword>
<dbReference type="Proteomes" id="UP000198926">
    <property type="component" value="Unassembled WGS sequence"/>
</dbReference>
<protein>
    <submittedName>
        <fullName evidence="2">Uncharacterized protein</fullName>
    </submittedName>
</protein>
<keyword evidence="1" id="KW-0472">Membrane</keyword>
<dbReference type="AlphaFoldDB" id="A0A1I6LAX7"/>
<keyword evidence="1" id="KW-1133">Transmembrane helix</keyword>
<evidence type="ECO:0000313" key="2">
    <source>
        <dbReference type="EMBL" id="SFS00621.1"/>
    </source>
</evidence>
<keyword evidence="1" id="KW-0812">Transmembrane</keyword>
<evidence type="ECO:0000313" key="3">
    <source>
        <dbReference type="Proteomes" id="UP000198926"/>
    </source>
</evidence>